<gene>
    <name evidence="1" type="ORF">C9374_007862</name>
</gene>
<evidence type="ECO:0000313" key="2">
    <source>
        <dbReference type="Proteomes" id="UP000816034"/>
    </source>
</evidence>
<sequence length="236" mass="27419">MHPLDDHSYGHMCHPLLSNPLLETRTISMNGTTNCEISLDFLYEFFHAFPLKFEFQPLNCDDFQNVDPWNDNMSCSLNRIKNQNLEECEETNENSSSFLSQLHSFRRERSLDVSSSTSSSCSSSMTSSVNFSNSNEISNFTSTQETPNFSDHSSIRLLNDEKFYDKIMKRKRGRPPKTGYRVEFSEHSYSMILNNKMEQAIQIEKSKNRRGKTKKSRILKNILAIKERQNTLKTNK</sequence>
<dbReference type="GeneID" id="68100316"/>
<dbReference type="AlphaFoldDB" id="A0AA88GG14"/>
<name>A0AA88GG14_NAELO</name>
<dbReference type="Proteomes" id="UP000816034">
    <property type="component" value="Unassembled WGS sequence"/>
</dbReference>
<keyword evidence="2" id="KW-1185">Reference proteome</keyword>
<evidence type="ECO:0000313" key="1">
    <source>
        <dbReference type="EMBL" id="KAG2378714.1"/>
    </source>
</evidence>
<reference evidence="1 2" key="1">
    <citation type="journal article" date="2018" name="BMC Genomics">
        <title>The genome of Naegleria lovaniensis, the basis for a comparative approach to unravel pathogenicity factors of the human pathogenic amoeba N. fowleri.</title>
        <authorList>
            <person name="Liechti N."/>
            <person name="Schurch N."/>
            <person name="Bruggmann R."/>
            <person name="Wittwer M."/>
        </authorList>
    </citation>
    <scope>NUCLEOTIDE SEQUENCE [LARGE SCALE GENOMIC DNA]</scope>
    <source>
        <strain evidence="1 2">ATCC 30569</strain>
    </source>
</reference>
<dbReference type="EMBL" id="PYSW02000031">
    <property type="protein sequence ID" value="KAG2378714.1"/>
    <property type="molecule type" value="Genomic_DNA"/>
</dbReference>
<organism evidence="1 2">
    <name type="scientific">Naegleria lovaniensis</name>
    <name type="common">Amoeba</name>
    <dbReference type="NCBI Taxonomy" id="51637"/>
    <lineage>
        <taxon>Eukaryota</taxon>
        <taxon>Discoba</taxon>
        <taxon>Heterolobosea</taxon>
        <taxon>Tetramitia</taxon>
        <taxon>Eutetramitia</taxon>
        <taxon>Vahlkampfiidae</taxon>
        <taxon>Naegleria</taxon>
    </lineage>
</organism>
<protein>
    <submittedName>
        <fullName evidence="1">Uncharacterized protein</fullName>
    </submittedName>
</protein>
<dbReference type="RefSeq" id="XP_044545976.1">
    <property type="nucleotide sequence ID" value="XM_044697874.1"/>
</dbReference>
<accession>A0AA88GG14</accession>
<comment type="caution">
    <text evidence="1">The sequence shown here is derived from an EMBL/GenBank/DDBJ whole genome shotgun (WGS) entry which is preliminary data.</text>
</comment>
<proteinExistence type="predicted"/>